<protein>
    <submittedName>
        <fullName evidence="5">Peptidase M23-like protein</fullName>
    </submittedName>
</protein>
<gene>
    <name evidence="5" type="ORF">ATL41_0662</name>
</gene>
<evidence type="ECO:0000256" key="1">
    <source>
        <dbReference type="ARBA" id="ARBA00022729"/>
    </source>
</evidence>
<evidence type="ECO:0000259" key="4">
    <source>
        <dbReference type="Pfam" id="PF01551"/>
    </source>
</evidence>
<proteinExistence type="predicted"/>
<keyword evidence="6" id="KW-1185">Reference proteome</keyword>
<evidence type="ECO:0000313" key="6">
    <source>
        <dbReference type="Proteomes" id="UP000221394"/>
    </source>
</evidence>
<dbReference type="EMBL" id="PDJH01000001">
    <property type="protein sequence ID" value="PFG35961.1"/>
    <property type="molecule type" value="Genomic_DNA"/>
</dbReference>
<feature type="signal peptide" evidence="3">
    <location>
        <begin position="1"/>
        <end position="16"/>
    </location>
</feature>
<evidence type="ECO:0000256" key="3">
    <source>
        <dbReference type="SAM" id="SignalP"/>
    </source>
</evidence>
<dbReference type="AlphaFoldDB" id="A0A2A9EBN1"/>
<dbReference type="CDD" id="cd12797">
    <property type="entry name" value="M23_peptidase"/>
    <property type="match status" value="1"/>
</dbReference>
<name>A0A2A9EBN1_9MICO</name>
<feature type="region of interest" description="Disordered" evidence="2">
    <location>
        <begin position="180"/>
        <end position="209"/>
    </location>
</feature>
<dbReference type="InterPro" id="IPR011055">
    <property type="entry name" value="Dup_hybrid_motif"/>
</dbReference>
<dbReference type="Proteomes" id="UP000221394">
    <property type="component" value="Unassembled WGS sequence"/>
</dbReference>
<dbReference type="InterPro" id="IPR016047">
    <property type="entry name" value="M23ase_b-sheet_dom"/>
</dbReference>
<feature type="domain" description="M23ase beta-sheet core" evidence="4">
    <location>
        <begin position="66"/>
        <end position="160"/>
    </location>
</feature>
<keyword evidence="1 3" id="KW-0732">Signal</keyword>
<dbReference type="PANTHER" id="PTHR21666">
    <property type="entry name" value="PEPTIDASE-RELATED"/>
    <property type="match status" value="1"/>
</dbReference>
<reference evidence="5 6" key="1">
    <citation type="submission" date="2017-10" db="EMBL/GenBank/DDBJ databases">
        <title>Sequencing the genomes of 1000 actinobacteria strains.</title>
        <authorList>
            <person name="Klenk H.-P."/>
        </authorList>
    </citation>
    <scope>NUCLEOTIDE SEQUENCE [LARGE SCALE GENOMIC DNA]</scope>
    <source>
        <strain evidence="5 6">DSM 21574</strain>
    </source>
</reference>
<dbReference type="OrthoDB" id="5245088at2"/>
<dbReference type="SUPFAM" id="SSF51261">
    <property type="entry name" value="Duplicated hybrid motif"/>
    <property type="match status" value="1"/>
</dbReference>
<dbReference type="PANTHER" id="PTHR21666:SF289">
    <property type="entry name" value="L-ALA--D-GLU ENDOPEPTIDASE"/>
    <property type="match status" value="1"/>
</dbReference>
<organism evidence="5 6">
    <name type="scientific">Flavimobilis soli</name>
    <dbReference type="NCBI Taxonomy" id="442709"/>
    <lineage>
        <taxon>Bacteria</taxon>
        <taxon>Bacillati</taxon>
        <taxon>Actinomycetota</taxon>
        <taxon>Actinomycetes</taxon>
        <taxon>Micrococcales</taxon>
        <taxon>Jonesiaceae</taxon>
        <taxon>Flavimobilis</taxon>
    </lineage>
</organism>
<dbReference type="RefSeq" id="WP_098457194.1">
    <property type="nucleotide sequence ID" value="NZ_PDJH01000001.1"/>
</dbReference>
<dbReference type="GO" id="GO:0004222">
    <property type="term" value="F:metalloendopeptidase activity"/>
    <property type="evidence" value="ECO:0007669"/>
    <property type="project" value="TreeGrafter"/>
</dbReference>
<evidence type="ECO:0000313" key="5">
    <source>
        <dbReference type="EMBL" id="PFG35961.1"/>
    </source>
</evidence>
<dbReference type="Pfam" id="PF01551">
    <property type="entry name" value="Peptidase_M23"/>
    <property type="match status" value="1"/>
</dbReference>
<sequence>MSLLTAPLRAPAAALAALLLVTPSAPPVHEPVPSLAGAAAGSWVRPVQPGGVVHGFDPPAQAWLAGHRGVDLTASVGDVVRSPADGVVTFAGPVAGRGVLVVTHDDGLRTSLEPVDATVARGSRVSAGDPVATLSTDPGHCTPAACLHWGVRAGETYVDPLALLGRVRIVLLGRRGLRQGDAVRRSRRRREGRAGGPSPPCASARCATR</sequence>
<dbReference type="Gene3D" id="2.70.70.10">
    <property type="entry name" value="Glucose Permease (Domain IIA)"/>
    <property type="match status" value="1"/>
</dbReference>
<dbReference type="InterPro" id="IPR050570">
    <property type="entry name" value="Cell_wall_metabolism_enzyme"/>
</dbReference>
<comment type="caution">
    <text evidence="5">The sequence shown here is derived from an EMBL/GenBank/DDBJ whole genome shotgun (WGS) entry which is preliminary data.</text>
</comment>
<evidence type="ECO:0000256" key="2">
    <source>
        <dbReference type="SAM" id="MobiDB-lite"/>
    </source>
</evidence>
<accession>A0A2A9EBN1</accession>
<feature type="chain" id="PRO_5039407393" evidence="3">
    <location>
        <begin position="17"/>
        <end position="209"/>
    </location>
</feature>